<dbReference type="Gene3D" id="3.80.10.10">
    <property type="entry name" value="Ribonuclease Inhibitor"/>
    <property type="match status" value="1"/>
</dbReference>
<dbReference type="InterPro" id="IPR032675">
    <property type="entry name" value="LRR_dom_sf"/>
</dbReference>
<proteinExistence type="predicted"/>
<comment type="caution">
    <text evidence="2">The sequence shown here is derived from an EMBL/GenBank/DDBJ whole genome shotgun (WGS) entry which is preliminary data.</text>
</comment>
<feature type="region of interest" description="Disordered" evidence="1">
    <location>
        <begin position="1"/>
        <end position="43"/>
    </location>
</feature>
<keyword evidence="3" id="KW-1185">Reference proteome</keyword>
<dbReference type="OrthoDB" id="3014681at2759"/>
<gene>
    <name evidence="2" type="ORF">BD626DRAFT_636282</name>
</gene>
<dbReference type="EMBL" id="VDMD01000090">
    <property type="protein sequence ID" value="TRM55868.1"/>
    <property type="molecule type" value="Genomic_DNA"/>
</dbReference>
<dbReference type="SUPFAM" id="SSF52047">
    <property type="entry name" value="RNI-like"/>
    <property type="match status" value="1"/>
</dbReference>
<evidence type="ECO:0000256" key="1">
    <source>
        <dbReference type="SAM" id="MobiDB-lite"/>
    </source>
</evidence>
<reference evidence="2 3" key="1">
    <citation type="journal article" date="2019" name="New Phytol.">
        <title>Comparative genomics reveals unique wood-decay strategies and fruiting body development in the Schizophyllaceae.</title>
        <authorList>
            <person name="Almasi E."/>
            <person name="Sahu N."/>
            <person name="Krizsan K."/>
            <person name="Balint B."/>
            <person name="Kovacs G.M."/>
            <person name="Kiss B."/>
            <person name="Cseklye J."/>
            <person name="Drula E."/>
            <person name="Henrissat B."/>
            <person name="Nagy I."/>
            <person name="Chovatia M."/>
            <person name="Adam C."/>
            <person name="LaButti K."/>
            <person name="Lipzen A."/>
            <person name="Riley R."/>
            <person name="Grigoriev I.V."/>
            <person name="Nagy L.G."/>
        </authorList>
    </citation>
    <scope>NUCLEOTIDE SEQUENCE [LARGE SCALE GENOMIC DNA]</scope>
    <source>
        <strain evidence="2 3">NL-1724</strain>
    </source>
</reference>
<name>A0A550BTJ6_9AGAR</name>
<dbReference type="AlphaFoldDB" id="A0A550BTJ6"/>
<organism evidence="2 3">
    <name type="scientific">Schizophyllum amplum</name>
    <dbReference type="NCBI Taxonomy" id="97359"/>
    <lineage>
        <taxon>Eukaryota</taxon>
        <taxon>Fungi</taxon>
        <taxon>Dikarya</taxon>
        <taxon>Basidiomycota</taxon>
        <taxon>Agaricomycotina</taxon>
        <taxon>Agaricomycetes</taxon>
        <taxon>Agaricomycetidae</taxon>
        <taxon>Agaricales</taxon>
        <taxon>Schizophyllaceae</taxon>
        <taxon>Schizophyllum</taxon>
    </lineage>
</organism>
<dbReference type="Proteomes" id="UP000320762">
    <property type="component" value="Unassembled WGS sequence"/>
</dbReference>
<sequence length="474" mass="52893">MPRYGLVSDAPQDPSTKTSTDHLSPKATQIESEGHHLSAEDQSPVSRLPMELLSEIFLHFVSEKLDFEIPALVATTVALVCVAWRAAAHGTAQLWTFISSRQTKVRLDDQLRYSAALPLHLTHWDYVSPPHVTLPRFVDGVGAHMRRVQSFDFWSSCASLAAIPVQNMPALACARIDLSREYRPGALDFLANATALNELSVQVRYTMTSHTQAVRPPSLPSLTRLTLSVDRDVRPEWYLSTVAQCGAHLTFLNVTFAPHSHEDQPLVLGFTPGILVLPQLRTLKLENQNHQMLAYMRAPQLESIVLTAVNEYQRTGDPFVFFRRLLQYAPTPSVRTLDLRDISISDPSALFACLALLPDLNRMAVTWRDGGGAPMMFHHKGLLTDELFDRMTGATERTPLVPRLTSVDFNIDDRNPRTFSEQALRRFIRSRRAPSVRGGCSVAALEEVRVAGIYDSDNDFDCDGDRDGAVHSVE</sequence>
<accession>A0A550BTJ6</accession>
<evidence type="ECO:0000313" key="3">
    <source>
        <dbReference type="Proteomes" id="UP000320762"/>
    </source>
</evidence>
<evidence type="ECO:0000313" key="2">
    <source>
        <dbReference type="EMBL" id="TRM55868.1"/>
    </source>
</evidence>
<protein>
    <submittedName>
        <fullName evidence="2">Uncharacterized protein</fullName>
    </submittedName>
</protein>
<dbReference type="Gene3D" id="1.20.1280.50">
    <property type="match status" value="1"/>
</dbReference>